<dbReference type="SUPFAM" id="SSF50044">
    <property type="entry name" value="SH3-domain"/>
    <property type="match status" value="1"/>
</dbReference>
<dbReference type="PROSITE" id="PS51659">
    <property type="entry name" value="GT23"/>
    <property type="match status" value="1"/>
</dbReference>
<reference evidence="5" key="2">
    <citation type="journal article" date="2018" name="Environ. Sci. Technol.">
        <title>The Toxicogenome of Hyalella azteca: A Model for Sediment Ecotoxicology and Evolutionary Toxicology.</title>
        <authorList>
            <person name="Poynton H.C."/>
            <person name="Hasenbein S."/>
            <person name="Benoit J.B."/>
            <person name="Sepulveda M.S."/>
            <person name="Poelchau M.F."/>
            <person name="Hughes D.S.T."/>
            <person name="Murali S.C."/>
            <person name="Chen S."/>
            <person name="Glastad K.M."/>
            <person name="Goodisman M.A.D."/>
            <person name="Werren J.H."/>
            <person name="Vineis J.H."/>
            <person name="Bowen J.L."/>
            <person name="Friedrich M."/>
            <person name="Jones J."/>
            <person name="Robertson H.M."/>
            <person name="Feyereisen R."/>
            <person name="Mechler-Hickson A."/>
            <person name="Mathers N."/>
            <person name="Lee C.E."/>
            <person name="Colbourne J.K."/>
            <person name="Biales A."/>
            <person name="Johnston J.S."/>
            <person name="Wellborn G.A."/>
            <person name="Rosendale A.J."/>
            <person name="Cridge A.G."/>
            <person name="Munoz-Torres M.C."/>
            <person name="Bain P.A."/>
            <person name="Manny A.R."/>
            <person name="Major K.M."/>
            <person name="Lambert F.N."/>
            <person name="Vulpe C.D."/>
            <person name="Tuck P."/>
            <person name="Blalock B.J."/>
            <person name="Lin Y.Y."/>
            <person name="Smith M.E."/>
            <person name="Ochoa-Acuna H."/>
            <person name="Chen M.M."/>
            <person name="Childers C.P."/>
            <person name="Qu J."/>
            <person name="Dugan S."/>
            <person name="Lee S.L."/>
            <person name="Chao H."/>
            <person name="Dinh H."/>
            <person name="Han Y."/>
            <person name="Doddapaneni H."/>
            <person name="Worley K.C."/>
            <person name="Muzny D.M."/>
            <person name="Gibbs R.A."/>
            <person name="Richards S."/>
        </authorList>
    </citation>
    <scope>NUCLEOTIDE SEQUENCE</scope>
    <source>
        <strain evidence="5">HAZT.00-mixed</strain>
        <tissue evidence="5">Whole organism</tissue>
    </source>
</reference>
<reference evidence="5" key="3">
    <citation type="submission" date="2019-06" db="EMBL/GenBank/DDBJ databases">
        <authorList>
            <person name="Poynton C."/>
            <person name="Hasenbein S."/>
            <person name="Benoit J.B."/>
            <person name="Sepulveda M.S."/>
            <person name="Poelchau M.F."/>
            <person name="Murali S.C."/>
            <person name="Chen S."/>
            <person name="Glastad K.M."/>
            <person name="Werren J.H."/>
            <person name="Vineis J.H."/>
            <person name="Bowen J.L."/>
            <person name="Friedrich M."/>
            <person name="Jones J."/>
            <person name="Robertson H.M."/>
            <person name="Feyereisen R."/>
            <person name="Mechler-Hickson A."/>
            <person name="Mathers N."/>
            <person name="Lee C.E."/>
            <person name="Colbourne J.K."/>
            <person name="Biales A."/>
            <person name="Johnston J.S."/>
            <person name="Wellborn G.A."/>
            <person name="Rosendale A.J."/>
            <person name="Cridge A.G."/>
            <person name="Munoz-Torres M.C."/>
            <person name="Bain P.A."/>
            <person name="Manny A.R."/>
            <person name="Major K.M."/>
            <person name="Lambert F.N."/>
            <person name="Vulpe C.D."/>
            <person name="Tuck P."/>
            <person name="Blalock B.J."/>
            <person name="Lin Y.-Y."/>
            <person name="Smith M.E."/>
            <person name="Ochoa-Acuna H."/>
            <person name="Chen M.-J.M."/>
            <person name="Childers C.P."/>
            <person name="Qu J."/>
            <person name="Dugan S."/>
            <person name="Lee S.L."/>
            <person name="Chao H."/>
            <person name="Dinh H."/>
            <person name="Han Y."/>
            <person name="Doddapaneni H."/>
            <person name="Worley K.C."/>
            <person name="Muzny D.M."/>
            <person name="Gibbs R.A."/>
            <person name="Richards S."/>
        </authorList>
    </citation>
    <scope>NUCLEOTIDE SEQUENCE</scope>
    <source>
        <strain evidence="5">HAZT.00-mixed</strain>
        <tissue evidence="5">Whole organism</tissue>
    </source>
</reference>
<dbReference type="GO" id="GO:0006487">
    <property type="term" value="P:protein N-linked glycosylation"/>
    <property type="evidence" value="ECO:0007669"/>
    <property type="project" value="TreeGrafter"/>
</dbReference>
<keyword evidence="1 3" id="KW-0328">Glycosyltransferase</keyword>
<feature type="non-terminal residue" evidence="5">
    <location>
        <position position="213"/>
    </location>
</feature>
<dbReference type="Gene3D" id="3.40.50.11350">
    <property type="match status" value="1"/>
</dbReference>
<dbReference type="PANTHER" id="PTHR13132:SF29">
    <property type="entry name" value="ALPHA-(1,6)-FUCOSYLTRANSFERASE"/>
    <property type="match status" value="1"/>
</dbReference>
<evidence type="ECO:0000256" key="1">
    <source>
        <dbReference type="ARBA" id="ARBA00022676"/>
    </source>
</evidence>
<dbReference type="PANTHER" id="PTHR13132">
    <property type="entry name" value="ALPHA- 1,6 -FUCOSYLTRANSFERASE"/>
    <property type="match status" value="1"/>
</dbReference>
<sequence length="213" mass="24022">MRYVDEYFDDLSLTSPNVKRRVYVASDDPSVIKDTRSKYPNYEVLGDPDIAKSAAPATRYSDSALKGIIADIHFLSLTDYLVCTFSSQLSCYVYNHVGIMFTTLLSWMAQVCRIAYEVMQTMHPDASSAFHSLDDIYYYDGQSSHNQRARFDHVPRSGSNEMALTKGDIIGIAANHWNGYSKGVNKRTRQSALYPSYKAEDVVVTADCPSYEE</sequence>
<proteinExistence type="inferred from homology"/>
<reference evidence="5" key="1">
    <citation type="submission" date="2014-08" db="EMBL/GenBank/DDBJ databases">
        <authorList>
            <person name="Murali S."/>
            <person name="Richards S."/>
            <person name="Bandaranaike D."/>
            <person name="Bellair M."/>
            <person name="Blankenburg K."/>
            <person name="Chao H."/>
            <person name="Dinh H."/>
            <person name="Doddapaneni H."/>
            <person name="Dugan-Rocha S."/>
            <person name="Elkadiri S."/>
            <person name="Gnanaolivu R."/>
            <person name="Hughes D."/>
            <person name="Lee S."/>
            <person name="Li M."/>
            <person name="Ming W."/>
            <person name="Munidasa M."/>
            <person name="Muniz J."/>
            <person name="Nguyen L."/>
            <person name="Osuji N."/>
            <person name="Pu L.-L."/>
            <person name="Puazo M."/>
            <person name="Skinner E."/>
            <person name="Qu C."/>
            <person name="Quiroz J."/>
            <person name="Raj R."/>
            <person name="Weissenberger G."/>
            <person name="Xin Y."/>
            <person name="Zou X."/>
            <person name="Han Y."/>
            <person name="Worley K."/>
            <person name="Muzny D."/>
            <person name="Gibbs R."/>
        </authorList>
    </citation>
    <scope>NUCLEOTIDE SEQUENCE</scope>
    <source>
        <strain evidence="5">HAZT.00-mixed</strain>
        <tissue evidence="5">Whole organism</tissue>
    </source>
</reference>
<accession>A0A6A0H6S3</accession>
<dbReference type="EMBL" id="JQDR03006790">
    <property type="protein sequence ID" value="KAA0199654.1"/>
    <property type="molecule type" value="Genomic_DNA"/>
</dbReference>
<comment type="caution">
    <text evidence="5">The sequence shown here is derived from an EMBL/GenBank/DDBJ whole genome shotgun (WGS) entry which is preliminary data.</text>
</comment>
<organism evidence="5">
    <name type="scientific">Hyalella azteca</name>
    <name type="common">Amphipod</name>
    <dbReference type="NCBI Taxonomy" id="294128"/>
    <lineage>
        <taxon>Eukaryota</taxon>
        <taxon>Metazoa</taxon>
        <taxon>Ecdysozoa</taxon>
        <taxon>Arthropoda</taxon>
        <taxon>Crustacea</taxon>
        <taxon>Multicrustacea</taxon>
        <taxon>Malacostraca</taxon>
        <taxon>Eumalacostraca</taxon>
        <taxon>Peracarida</taxon>
        <taxon>Amphipoda</taxon>
        <taxon>Senticaudata</taxon>
        <taxon>Talitrida</taxon>
        <taxon>Talitroidea</taxon>
        <taxon>Hyalellidae</taxon>
        <taxon>Hyalella</taxon>
    </lineage>
</organism>
<protein>
    <recommendedName>
        <fullName evidence="4">GT23 domain-containing protein</fullName>
    </recommendedName>
</protein>
<evidence type="ECO:0000256" key="3">
    <source>
        <dbReference type="PROSITE-ProRule" id="PRU00992"/>
    </source>
</evidence>
<evidence type="ECO:0000256" key="2">
    <source>
        <dbReference type="ARBA" id="ARBA00022679"/>
    </source>
</evidence>
<evidence type="ECO:0000259" key="4">
    <source>
        <dbReference type="PROSITE" id="PS51659"/>
    </source>
</evidence>
<name>A0A6A0H6S3_HYAAZ</name>
<dbReference type="GO" id="GO:0046921">
    <property type="term" value="F:alpha-(1-&gt;6)-fucosyltransferase activity"/>
    <property type="evidence" value="ECO:0007669"/>
    <property type="project" value="TreeGrafter"/>
</dbReference>
<comment type="caution">
    <text evidence="3">Lacks conserved residue(s) required for the propagation of feature annotation.</text>
</comment>
<dbReference type="Pfam" id="PF19745">
    <property type="entry name" value="FUT8_N_cat"/>
    <property type="match status" value="2"/>
</dbReference>
<dbReference type="AlphaFoldDB" id="A0A6A0H6S3"/>
<dbReference type="OrthoDB" id="2014825at2759"/>
<dbReference type="CDD" id="cd11792">
    <property type="entry name" value="SH3_Fut8"/>
    <property type="match status" value="1"/>
</dbReference>
<dbReference type="Gene3D" id="2.30.30.40">
    <property type="entry name" value="SH3 Domains"/>
    <property type="match status" value="1"/>
</dbReference>
<dbReference type="InterPro" id="IPR045573">
    <property type="entry name" value="Fut8_N_cat"/>
</dbReference>
<dbReference type="Proteomes" id="UP000711488">
    <property type="component" value="Unassembled WGS sequence"/>
</dbReference>
<dbReference type="InterPro" id="IPR036028">
    <property type="entry name" value="SH3-like_dom_sf"/>
</dbReference>
<gene>
    <name evidence="5" type="ORF">HAZT_HAZT004976</name>
</gene>
<keyword evidence="2 3" id="KW-0808">Transferase</keyword>
<dbReference type="InterPro" id="IPR035653">
    <property type="entry name" value="Fut8_SH3"/>
</dbReference>
<dbReference type="InterPro" id="IPR027350">
    <property type="entry name" value="GT23_dom"/>
</dbReference>
<dbReference type="FunFam" id="2.30.30.40:FF:000070">
    <property type="entry name" value="Alpha-(1,6)-fucosyltransferase"/>
    <property type="match status" value="1"/>
</dbReference>
<evidence type="ECO:0000313" key="5">
    <source>
        <dbReference type="EMBL" id="KAA0199654.1"/>
    </source>
</evidence>
<comment type="similarity">
    <text evidence="3">Belongs to the glycosyltransferase 23 family.</text>
</comment>
<feature type="domain" description="GT23" evidence="4">
    <location>
        <begin position="1"/>
        <end position="133"/>
    </location>
</feature>